<evidence type="ECO:0000313" key="1">
    <source>
        <dbReference type="EMBL" id="NHA69928.1"/>
    </source>
</evidence>
<gene>
    <name evidence="1" type="ORF">EPD83_017970</name>
</gene>
<reference evidence="1" key="1">
    <citation type="submission" date="2020-03" db="EMBL/GenBank/DDBJ databases">
        <title>Phycicoccus flavus sp. nov., a novel endophytic actinobacterium isolated from branch of Kandelia candel.</title>
        <authorList>
            <person name="Tuo L."/>
        </authorList>
    </citation>
    <scope>NUCLEOTIDE SEQUENCE</scope>
    <source>
        <strain evidence="1">CMS6Z-2</strain>
    </source>
</reference>
<dbReference type="GO" id="GO:0016746">
    <property type="term" value="F:acyltransferase activity"/>
    <property type="evidence" value="ECO:0007669"/>
    <property type="project" value="InterPro"/>
</dbReference>
<protein>
    <submittedName>
        <fullName evidence="1">Beta-ketoacyl-ACP synthase</fullName>
    </submittedName>
</protein>
<accession>A0A8T6R658</accession>
<name>A0A8T6R658_9MICO</name>
<sequence>LLTVLAVHHRTAPAAINVEDLDSKVDLDVIRGEHRTLPDGDIAALNNSFGFGGHNVALVVKSV</sequence>
<dbReference type="InterPro" id="IPR016039">
    <property type="entry name" value="Thiolase-like"/>
</dbReference>
<proteinExistence type="predicted"/>
<feature type="non-terminal residue" evidence="1">
    <location>
        <position position="1"/>
    </location>
</feature>
<dbReference type="Proteomes" id="UP000287866">
    <property type="component" value="Unassembled WGS sequence"/>
</dbReference>
<comment type="caution">
    <text evidence="1">The sequence shown here is derived from an EMBL/GenBank/DDBJ whole genome shotgun (WGS) entry which is preliminary data.</text>
</comment>
<dbReference type="AlphaFoldDB" id="A0A8T6R658"/>
<evidence type="ECO:0000313" key="2">
    <source>
        <dbReference type="Proteomes" id="UP000287866"/>
    </source>
</evidence>
<dbReference type="Gene3D" id="3.40.47.10">
    <property type="match status" value="1"/>
</dbReference>
<keyword evidence="2" id="KW-1185">Reference proteome</keyword>
<organism evidence="1 2">
    <name type="scientific">Phycicoccus flavus</name>
    <dbReference type="NCBI Taxonomy" id="2502783"/>
    <lineage>
        <taxon>Bacteria</taxon>
        <taxon>Bacillati</taxon>
        <taxon>Actinomycetota</taxon>
        <taxon>Actinomycetes</taxon>
        <taxon>Micrococcales</taxon>
        <taxon>Intrasporangiaceae</taxon>
        <taxon>Phycicoccus</taxon>
    </lineage>
</organism>
<dbReference type="EMBL" id="SAYU02000083">
    <property type="protein sequence ID" value="NHA69928.1"/>
    <property type="molecule type" value="Genomic_DNA"/>
</dbReference>
<dbReference type="SUPFAM" id="SSF53901">
    <property type="entry name" value="Thiolase-like"/>
    <property type="match status" value="1"/>
</dbReference>